<comment type="caution">
    <text evidence="1">The sequence shown here is derived from an EMBL/GenBank/DDBJ whole genome shotgun (WGS) entry which is preliminary data.</text>
</comment>
<dbReference type="EMBL" id="JGYG01000003">
    <property type="protein sequence ID" value="KFI30688.1"/>
    <property type="molecule type" value="Genomic_DNA"/>
</dbReference>
<reference evidence="1 2" key="1">
    <citation type="submission" date="2014-03" db="EMBL/GenBank/DDBJ databases">
        <title>Genome of Haematobacter massiliensis CCUG 47968.</title>
        <authorList>
            <person name="Wang D."/>
            <person name="Wang G."/>
        </authorList>
    </citation>
    <scope>NUCLEOTIDE SEQUENCE [LARGE SCALE GENOMIC DNA]</scope>
    <source>
        <strain evidence="1 2">CCUG 47968</strain>
    </source>
</reference>
<organism evidence="1 2">
    <name type="scientific">Haematobacter massiliensis</name>
    <dbReference type="NCBI Taxonomy" id="195105"/>
    <lineage>
        <taxon>Bacteria</taxon>
        <taxon>Pseudomonadati</taxon>
        <taxon>Pseudomonadota</taxon>
        <taxon>Alphaproteobacteria</taxon>
        <taxon>Rhodobacterales</taxon>
        <taxon>Paracoccaceae</taxon>
        <taxon>Haematobacter</taxon>
    </lineage>
</organism>
<dbReference type="AlphaFoldDB" id="A0A086Y8T8"/>
<dbReference type="OrthoDB" id="10017897at2"/>
<dbReference type="RefSeq" id="WP_035708952.1">
    <property type="nucleotide sequence ID" value="NZ_CAMIFG010000081.1"/>
</dbReference>
<evidence type="ECO:0000313" key="2">
    <source>
        <dbReference type="Proteomes" id="UP000028826"/>
    </source>
</evidence>
<accession>A0A086Y8T8</accession>
<dbReference type="Proteomes" id="UP000028826">
    <property type="component" value="Unassembled WGS sequence"/>
</dbReference>
<name>A0A086Y8T8_9RHOB</name>
<gene>
    <name evidence="1" type="ORF">CN97_12775</name>
</gene>
<proteinExistence type="predicted"/>
<protein>
    <submittedName>
        <fullName evidence="1">Uncharacterized protein</fullName>
    </submittedName>
</protein>
<evidence type="ECO:0000313" key="1">
    <source>
        <dbReference type="EMBL" id="KFI30688.1"/>
    </source>
</evidence>
<sequence>MTWLALQHTWDVLTQNGNAWITGANILFMGISAGAAAVSAQAARRALMRPTPVFEVRTFSDDPWPGWHKIRIDATSSGPATLTIESISIPWFQPGRVEMSQRLMEETETHYQEYITGEMRSRTTKHLPKTDAGVTARRRISGLDLHVPPARKTRFEILAKGRLPRRLTIRYRWLDRRHLSKSQSVRIW</sequence>
<keyword evidence="2" id="KW-1185">Reference proteome</keyword>